<organism evidence="1">
    <name type="scientific">Pseudomonas phage GEC_K2</name>
    <dbReference type="NCBI Taxonomy" id="3158842"/>
    <lineage>
        <taxon>Viruses</taxon>
    </lineage>
</organism>
<proteinExistence type="predicted"/>
<sequence length="142" mass="14628">MWAGCAAPSACQGPGPGLEVPRLRVAFLGDPAGFGFAAYGDSLAFRAVRFADYNELCFLAGEVMGEHLSNSLRGALLGFQVTNGLLGVCDGLGAAGARVAGMYDGRRVMVEAVRGSGKGAVVVLLAVPAYDPLNVVKCVHVR</sequence>
<gene>
    <name evidence="1" type="ORF">GECK2_051</name>
</gene>
<name>A0AAU7P2Z7_9VIRU</name>
<protein>
    <submittedName>
        <fullName evidence="1">Uncharacterized protein</fullName>
    </submittedName>
</protein>
<reference evidence="1" key="1">
    <citation type="submission" date="2024-05" db="EMBL/GenBank/DDBJ databases">
        <title>Relevance of the bacteriophage adherence to mucus model for Pseudomonas aeruginosa phages.</title>
        <authorList>
            <person name="Almeida G.Md.F."/>
            <person name="Ravantti J."/>
            <person name="Grdzelishvili N."/>
            <person name="Kakabadze E."/>
            <person name="Bakuradze N."/>
            <person name="Javakhisvili E."/>
            <person name="Megremis S."/>
            <person name="Chanisvili N."/>
            <person name="Papadopoulos N."/>
            <person name="Sundberg L.-R."/>
        </authorList>
    </citation>
    <scope>NUCLEOTIDE SEQUENCE</scope>
</reference>
<dbReference type="EMBL" id="PP836134">
    <property type="protein sequence ID" value="XBS35406.1"/>
    <property type="molecule type" value="Genomic_DNA"/>
</dbReference>
<accession>A0AAU7P2Z7</accession>
<evidence type="ECO:0000313" key="1">
    <source>
        <dbReference type="EMBL" id="XBS35406.1"/>
    </source>
</evidence>